<dbReference type="SMART" id="SM00530">
    <property type="entry name" value="HTH_XRE"/>
    <property type="match status" value="1"/>
</dbReference>
<dbReference type="Pfam" id="PF01381">
    <property type="entry name" value="HTH_3"/>
    <property type="match status" value="1"/>
</dbReference>
<name>A0A841FIF9_9ACTN</name>
<dbReference type="RefSeq" id="WP_184787612.1">
    <property type="nucleotide sequence ID" value="NZ_BONT01000068.1"/>
</dbReference>
<evidence type="ECO:0000313" key="3">
    <source>
        <dbReference type="Proteomes" id="UP000548476"/>
    </source>
</evidence>
<feature type="domain" description="HTH cro/C1-type" evidence="1">
    <location>
        <begin position="27"/>
        <end position="81"/>
    </location>
</feature>
<comment type="caution">
    <text evidence="2">The sequence shown here is derived from an EMBL/GenBank/DDBJ whole genome shotgun (WGS) entry which is preliminary data.</text>
</comment>
<proteinExistence type="predicted"/>
<dbReference type="PROSITE" id="PS50943">
    <property type="entry name" value="HTH_CROC1"/>
    <property type="match status" value="1"/>
</dbReference>
<accession>A0A841FIF9</accession>
<dbReference type="InterPro" id="IPR010982">
    <property type="entry name" value="Lambda_DNA-bd_dom_sf"/>
</dbReference>
<organism evidence="2 3">
    <name type="scientific">Phytomonospora endophytica</name>
    <dbReference type="NCBI Taxonomy" id="714109"/>
    <lineage>
        <taxon>Bacteria</taxon>
        <taxon>Bacillati</taxon>
        <taxon>Actinomycetota</taxon>
        <taxon>Actinomycetes</taxon>
        <taxon>Micromonosporales</taxon>
        <taxon>Micromonosporaceae</taxon>
        <taxon>Phytomonospora</taxon>
    </lineage>
</organism>
<dbReference type="Gene3D" id="1.10.260.40">
    <property type="entry name" value="lambda repressor-like DNA-binding domains"/>
    <property type="match status" value="1"/>
</dbReference>
<dbReference type="GO" id="GO:0003677">
    <property type="term" value="F:DNA binding"/>
    <property type="evidence" value="ECO:0007669"/>
    <property type="project" value="InterPro"/>
</dbReference>
<evidence type="ECO:0000259" key="1">
    <source>
        <dbReference type="PROSITE" id="PS50943"/>
    </source>
</evidence>
<dbReference type="EMBL" id="JACHGT010000005">
    <property type="protein sequence ID" value="MBB6034743.1"/>
    <property type="molecule type" value="Genomic_DNA"/>
</dbReference>
<dbReference type="SUPFAM" id="SSF47413">
    <property type="entry name" value="lambda repressor-like DNA-binding domains"/>
    <property type="match status" value="1"/>
</dbReference>
<dbReference type="AlphaFoldDB" id="A0A841FIF9"/>
<gene>
    <name evidence="2" type="ORF">HNR73_002597</name>
</gene>
<evidence type="ECO:0000313" key="2">
    <source>
        <dbReference type="EMBL" id="MBB6034743.1"/>
    </source>
</evidence>
<sequence>MPDPVPVTDDRTRRSRLLLRTLIGAVLRRARLDQGRTLADVARMARVSMQYLSELERGRKEASSEVLAAICEALRIELADVLTEVAAFLAADRARRAPVGRLDVVPVRAQSRGSGDVFCLAA</sequence>
<protein>
    <submittedName>
        <fullName evidence="2">Transcriptional regulator with XRE-family HTH domain</fullName>
    </submittedName>
</protein>
<dbReference type="Proteomes" id="UP000548476">
    <property type="component" value="Unassembled WGS sequence"/>
</dbReference>
<dbReference type="InterPro" id="IPR001387">
    <property type="entry name" value="Cro/C1-type_HTH"/>
</dbReference>
<reference evidence="2 3" key="1">
    <citation type="submission" date="2020-08" db="EMBL/GenBank/DDBJ databases">
        <title>Genomic Encyclopedia of Type Strains, Phase IV (KMG-IV): sequencing the most valuable type-strain genomes for metagenomic binning, comparative biology and taxonomic classification.</title>
        <authorList>
            <person name="Goeker M."/>
        </authorList>
    </citation>
    <scope>NUCLEOTIDE SEQUENCE [LARGE SCALE GENOMIC DNA]</scope>
    <source>
        <strain evidence="2 3">YIM 65646</strain>
    </source>
</reference>
<keyword evidence="3" id="KW-1185">Reference proteome</keyword>
<dbReference type="CDD" id="cd00093">
    <property type="entry name" value="HTH_XRE"/>
    <property type="match status" value="1"/>
</dbReference>